<evidence type="ECO:0000256" key="1">
    <source>
        <dbReference type="SAM" id="MobiDB-lite"/>
    </source>
</evidence>
<dbReference type="Gene3D" id="3.40.50.12780">
    <property type="entry name" value="N-terminal domain of ligase-like"/>
    <property type="match status" value="1"/>
</dbReference>
<dbReference type="PANTHER" id="PTHR43767:SF1">
    <property type="entry name" value="NONRIBOSOMAL PEPTIDE SYNTHASE PES1 (EUROFUNG)-RELATED"/>
    <property type="match status" value="1"/>
</dbReference>
<dbReference type="InterPro" id="IPR020845">
    <property type="entry name" value="AMP-binding_CS"/>
</dbReference>
<dbReference type="Pfam" id="PF00501">
    <property type="entry name" value="AMP-binding"/>
    <property type="match status" value="1"/>
</dbReference>
<accession>A0ABD5RTR1</accession>
<dbReference type="Proteomes" id="UP001596099">
    <property type="component" value="Unassembled WGS sequence"/>
</dbReference>
<dbReference type="RefSeq" id="WP_247421045.1">
    <property type="nucleotide sequence ID" value="NZ_JALLGW010000004.1"/>
</dbReference>
<dbReference type="Gene3D" id="3.30.300.30">
    <property type="match status" value="1"/>
</dbReference>
<evidence type="ECO:0000259" key="2">
    <source>
        <dbReference type="Pfam" id="PF00501"/>
    </source>
</evidence>
<dbReference type="InterPro" id="IPR050237">
    <property type="entry name" value="ATP-dep_AMP-bd_enzyme"/>
</dbReference>
<dbReference type="PROSITE" id="PS00455">
    <property type="entry name" value="AMP_BINDING"/>
    <property type="match status" value="1"/>
</dbReference>
<gene>
    <name evidence="4" type="ORF">ACFPYI_21940</name>
</gene>
<dbReference type="GO" id="GO:0016878">
    <property type="term" value="F:acid-thiol ligase activity"/>
    <property type="evidence" value="ECO:0007669"/>
    <property type="project" value="UniProtKB-ARBA"/>
</dbReference>
<dbReference type="InterPro" id="IPR025110">
    <property type="entry name" value="AMP-bd_C"/>
</dbReference>
<feature type="domain" description="AMP-dependent synthetase/ligase" evidence="2">
    <location>
        <begin position="25"/>
        <end position="426"/>
    </location>
</feature>
<dbReference type="SUPFAM" id="SSF56801">
    <property type="entry name" value="Acetyl-CoA synthetase-like"/>
    <property type="match status" value="1"/>
</dbReference>
<name>A0ABD5RTR1_9EURY</name>
<dbReference type="InterPro" id="IPR042099">
    <property type="entry name" value="ANL_N_sf"/>
</dbReference>
<dbReference type="PANTHER" id="PTHR43767">
    <property type="entry name" value="LONG-CHAIN-FATTY-ACID--COA LIGASE"/>
    <property type="match status" value="1"/>
</dbReference>
<evidence type="ECO:0000313" key="5">
    <source>
        <dbReference type="Proteomes" id="UP001596099"/>
    </source>
</evidence>
<organism evidence="4 5">
    <name type="scientific">Halomarina salina</name>
    <dbReference type="NCBI Taxonomy" id="1872699"/>
    <lineage>
        <taxon>Archaea</taxon>
        <taxon>Methanobacteriati</taxon>
        <taxon>Methanobacteriota</taxon>
        <taxon>Stenosarchaea group</taxon>
        <taxon>Halobacteria</taxon>
        <taxon>Halobacteriales</taxon>
        <taxon>Natronomonadaceae</taxon>
        <taxon>Halomarina</taxon>
    </lineage>
</organism>
<evidence type="ECO:0000313" key="4">
    <source>
        <dbReference type="EMBL" id="MFC5973991.1"/>
    </source>
</evidence>
<proteinExistence type="predicted"/>
<reference evidence="4 5" key="1">
    <citation type="journal article" date="2019" name="Int. J. Syst. Evol. Microbiol.">
        <title>The Global Catalogue of Microorganisms (GCM) 10K type strain sequencing project: providing services to taxonomists for standard genome sequencing and annotation.</title>
        <authorList>
            <consortium name="The Broad Institute Genomics Platform"/>
            <consortium name="The Broad Institute Genome Sequencing Center for Infectious Disease"/>
            <person name="Wu L."/>
            <person name="Ma J."/>
        </authorList>
    </citation>
    <scope>NUCLEOTIDE SEQUENCE [LARGE SCALE GENOMIC DNA]</scope>
    <source>
        <strain evidence="4 5">CGMCC 1.12543</strain>
    </source>
</reference>
<sequence>MGLPSEVQPAFDDRPIENHTFKSALEHRADVFGDDPYLIYGHDDRQVSYAELDAVSNAIGNTLAQIGVEKGDNVSVMFRNPLQTAFAIYGINKIGAVYSPINFDYKGDILTYQINDSAPSVLLVEDQYIERINMVADELNTVDHLVVYKTDDGGVPVDDHFECSTFSAAKDGNTGETEVTIDWSDPASIMYTSGTTGQPKGCVLPYRWIFGNYSLFRSATIDRGDTIHYSLPLYHVSATYNGLAPALIAGTSVVLWDQFSTSEFWERIERYEATTTTLISVMQSWLMSQPEEPDDHRNSLNKVQMAPLPENHVEMCERFGFDLLTGQYGQTECGNPVTGVISPDNADRQTPDEVRRGMNPDEAVRVAKALDVPVYEEAPGERFIGTSMPLIKATVLDENDEELPPGEVGEFAVRPQRPGVIMSEYYRAPDKTVKAWSNLWWHTGDAVFRDEDHNFYFVDRIGDVIRRRGENVSSMQIQNSINDHPAVTETAVFPVPADEGGEDDIAAIVQHVDGAAVTDADLYEHIEPKLPEFMHPQYIEVVADLPTTETNKVEKYKLRQQFIDGELNS</sequence>
<feature type="compositionally biased region" description="Basic and acidic residues" evidence="1">
    <location>
        <begin position="345"/>
        <end position="356"/>
    </location>
</feature>
<protein>
    <submittedName>
        <fullName evidence="4">AMP-binding protein</fullName>
    </submittedName>
</protein>
<dbReference type="InterPro" id="IPR000873">
    <property type="entry name" value="AMP-dep_synth/lig_dom"/>
</dbReference>
<keyword evidence="5" id="KW-1185">Reference proteome</keyword>
<evidence type="ECO:0000259" key="3">
    <source>
        <dbReference type="Pfam" id="PF13193"/>
    </source>
</evidence>
<feature type="region of interest" description="Disordered" evidence="1">
    <location>
        <begin position="335"/>
        <end position="356"/>
    </location>
</feature>
<feature type="domain" description="AMP-binding enzyme C-terminal" evidence="3">
    <location>
        <begin position="477"/>
        <end position="552"/>
    </location>
</feature>
<dbReference type="Pfam" id="PF13193">
    <property type="entry name" value="AMP-binding_C"/>
    <property type="match status" value="1"/>
</dbReference>
<dbReference type="EMBL" id="JBHSQH010000009">
    <property type="protein sequence ID" value="MFC5973991.1"/>
    <property type="molecule type" value="Genomic_DNA"/>
</dbReference>
<dbReference type="AlphaFoldDB" id="A0ABD5RTR1"/>
<comment type="caution">
    <text evidence="4">The sequence shown here is derived from an EMBL/GenBank/DDBJ whole genome shotgun (WGS) entry which is preliminary data.</text>
</comment>
<dbReference type="InterPro" id="IPR045851">
    <property type="entry name" value="AMP-bd_C_sf"/>
</dbReference>